<dbReference type="EMBL" id="CAJNOW010013493">
    <property type="protein sequence ID" value="CAF1621539.1"/>
    <property type="molecule type" value="Genomic_DNA"/>
</dbReference>
<comment type="subcellular location">
    <subcellularLocation>
        <location evidence="1">Nucleus</location>
    </subcellularLocation>
</comment>
<accession>A0A816CH14</accession>
<keyword evidence="4" id="KW-0862">Zinc</keyword>
<dbReference type="InterPro" id="IPR003656">
    <property type="entry name" value="Znf_BED"/>
</dbReference>
<feature type="compositionally biased region" description="Low complexity" evidence="9">
    <location>
        <begin position="8"/>
        <end position="21"/>
    </location>
</feature>
<evidence type="ECO:0000256" key="4">
    <source>
        <dbReference type="ARBA" id="ARBA00022833"/>
    </source>
</evidence>
<evidence type="ECO:0000256" key="5">
    <source>
        <dbReference type="ARBA" id="ARBA00023015"/>
    </source>
</evidence>
<dbReference type="OrthoDB" id="1607513at2759"/>
<sequence>MIPNDLENNMNSSSTNITTLSQPSMATTSSTSGNIDSLSIIPAITTDTRRSVRISTKSPKRTSLSSNQSSIHRTISGGVANTNSPKLNVRRRTSVSTDTQGASASSISYSTITSNDNGGIHDNNNITTTSFRDLLPSDQSDDDEMLTNNNVMIQQKSTGLATRSEVLSYFLAQENGYKCKLCDKVYKCHRKSDANLRKHLANSIHQVQNVLYASQMSDDSNVQVLLVSPERKRELHTAAVNCILRDGLAFGVFRQPGMSQFLQIAVPGYVGPNRKIVRQKIAQIYSSYTNRLRSVLSKVDFIALTCDLWRSSKRVHYISLTGHVFTDKYETIPIVLGCRRVIGRHSSTTIERYIEFELKRLNIKQEQLVSITTDNGSDIKKATSTLKFGNRISCMAHNLSLVVKHGLCLWKQPNPDQ</sequence>
<feature type="compositionally biased region" description="Low complexity" evidence="9">
    <location>
        <begin position="119"/>
        <end position="128"/>
    </location>
</feature>
<dbReference type="GO" id="GO:0008270">
    <property type="term" value="F:zinc ion binding"/>
    <property type="evidence" value="ECO:0007669"/>
    <property type="project" value="UniProtKB-KW"/>
</dbReference>
<keyword evidence="7" id="KW-0539">Nucleus</keyword>
<keyword evidence="2" id="KW-0479">Metal-binding</keyword>
<evidence type="ECO:0000256" key="8">
    <source>
        <dbReference type="PROSITE-ProRule" id="PRU00027"/>
    </source>
</evidence>
<dbReference type="GO" id="GO:0005634">
    <property type="term" value="C:nucleus"/>
    <property type="evidence" value="ECO:0007669"/>
    <property type="project" value="UniProtKB-SubCell"/>
</dbReference>
<feature type="domain" description="BED-type" evidence="10">
    <location>
        <begin position="161"/>
        <end position="205"/>
    </location>
</feature>
<name>A0A816CH14_9BILA</name>
<dbReference type="SUPFAM" id="SSF53098">
    <property type="entry name" value="Ribonuclease H-like"/>
    <property type="match status" value="1"/>
</dbReference>
<organism evidence="11 12">
    <name type="scientific">Rotaria magnacalcarata</name>
    <dbReference type="NCBI Taxonomy" id="392030"/>
    <lineage>
        <taxon>Eukaryota</taxon>
        <taxon>Metazoa</taxon>
        <taxon>Spiralia</taxon>
        <taxon>Gnathifera</taxon>
        <taxon>Rotifera</taxon>
        <taxon>Eurotatoria</taxon>
        <taxon>Bdelloidea</taxon>
        <taxon>Philodinida</taxon>
        <taxon>Philodinidae</taxon>
        <taxon>Rotaria</taxon>
    </lineage>
</organism>
<evidence type="ECO:0000256" key="9">
    <source>
        <dbReference type="SAM" id="MobiDB-lite"/>
    </source>
</evidence>
<feature type="compositionally biased region" description="Polar residues" evidence="9">
    <location>
        <begin position="53"/>
        <end position="86"/>
    </location>
</feature>
<keyword evidence="3 8" id="KW-0863">Zinc-finger</keyword>
<evidence type="ECO:0000256" key="3">
    <source>
        <dbReference type="ARBA" id="ARBA00022771"/>
    </source>
</evidence>
<evidence type="ECO:0000256" key="2">
    <source>
        <dbReference type="ARBA" id="ARBA00022723"/>
    </source>
</evidence>
<gene>
    <name evidence="11" type="ORF">KQP761_LOCUS24742</name>
</gene>
<dbReference type="PROSITE" id="PS50808">
    <property type="entry name" value="ZF_BED"/>
    <property type="match status" value="1"/>
</dbReference>
<evidence type="ECO:0000256" key="7">
    <source>
        <dbReference type="ARBA" id="ARBA00023242"/>
    </source>
</evidence>
<evidence type="ECO:0000256" key="1">
    <source>
        <dbReference type="ARBA" id="ARBA00004123"/>
    </source>
</evidence>
<evidence type="ECO:0000259" key="10">
    <source>
        <dbReference type="PROSITE" id="PS50808"/>
    </source>
</evidence>
<feature type="region of interest" description="Disordered" evidence="9">
    <location>
        <begin position="50"/>
        <end position="103"/>
    </location>
</feature>
<evidence type="ECO:0000313" key="11">
    <source>
        <dbReference type="EMBL" id="CAF1621539.1"/>
    </source>
</evidence>
<keyword evidence="5" id="KW-0805">Transcription regulation</keyword>
<proteinExistence type="predicted"/>
<feature type="region of interest" description="Disordered" evidence="9">
    <location>
        <begin position="1"/>
        <end position="35"/>
    </location>
</feature>
<reference evidence="11" key="1">
    <citation type="submission" date="2021-02" db="EMBL/GenBank/DDBJ databases">
        <authorList>
            <person name="Nowell W R."/>
        </authorList>
    </citation>
    <scope>NUCLEOTIDE SEQUENCE</scope>
</reference>
<protein>
    <recommendedName>
        <fullName evidence="10">BED-type domain-containing protein</fullName>
    </recommendedName>
</protein>
<dbReference type="InterPro" id="IPR012337">
    <property type="entry name" value="RNaseH-like_sf"/>
</dbReference>
<dbReference type="PANTHER" id="PTHR46481">
    <property type="entry name" value="ZINC FINGER BED DOMAIN-CONTAINING PROTEIN 4"/>
    <property type="match status" value="1"/>
</dbReference>
<evidence type="ECO:0000313" key="12">
    <source>
        <dbReference type="Proteomes" id="UP000663834"/>
    </source>
</evidence>
<comment type="caution">
    <text evidence="11">The sequence shown here is derived from an EMBL/GenBank/DDBJ whole genome shotgun (WGS) entry which is preliminary data.</text>
</comment>
<dbReference type="InterPro" id="IPR052035">
    <property type="entry name" value="ZnF_BED_domain_contain"/>
</dbReference>
<evidence type="ECO:0000256" key="6">
    <source>
        <dbReference type="ARBA" id="ARBA00023163"/>
    </source>
</evidence>
<feature type="region of interest" description="Disordered" evidence="9">
    <location>
        <begin position="119"/>
        <end position="142"/>
    </location>
</feature>
<dbReference type="AlphaFoldDB" id="A0A816CH14"/>
<dbReference type="PANTHER" id="PTHR46481:SF10">
    <property type="entry name" value="ZINC FINGER BED DOMAIN-CONTAINING PROTEIN 39"/>
    <property type="match status" value="1"/>
</dbReference>
<dbReference type="GO" id="GO:0003677">
    <property type="term" value="F:DNA binding"/>
    <property type="evidence" value="ECO:0007669"/>
    <property type="project" value="InterPro"/>
</dbReference>
<keyword evidence="6" id="KW-0804">Transcription</keyword>
<feature type="compositionally biased region" description="Polar residues" evidence="9">
    <location>
        <begin position="22"/>
        <end position="35"/>
    </location>
</feature>
<dbReference type="Proteomes" id="UP000663834">
    <property type="component" value="Unassembled WGS sequence"/>
</dbReference>